<dbReference type="Pfam" id="PF02272">
    <property type="entry name" value="DHHA1"/>
    <property type="match status" value="1"/>
</dbReference>
<keyword evidence="6 12" id="KW-0547">Nucleotide-binding</keyword>
<feature type="binding site" evidence="12">
    <location>
        <position position="664"/>
    </location>
    <ligand>
        <name>Zn(2+)</name>
        <dbReference type="ChEBI" id="CHEBI:29105"/>
    </ligand>
</feature>
<dbReference type="RefSeq" id="WP_121459426.1">
    <property type="nucleotide sequence ID" value="NZ_RBXP01000019.1"/>
</dbReference>
<evidence type="ECO:0000256" key="2">
    <source>
        <dbReference type="ARBA" id="ARBA00008226"/>
    </source>
</evidence>
<keyword evidence="5 12" id="KW-0479">Metal-binding</keyword>
<evidence type="ECO:0000313" key="16">
    <source>
        <dbReference type="Proteomes" id="UP000270626"/>
    </source>
</evidence>
<keyword evidence="10 12" id="KW-0648">Protein biosynthesis</keyword>
<evidence type="ECO:0000256" key="13">
    <source>
        <dbReference type="SAM" id="Coils"/>
    </source>
</evidence>
<dbReference type="InterPro" id="IPR018162">
    <property type="entry name" value="Ala-tRNA-ligase_IIc_anticod-bd"/>
</dbReference>
<dbReference type="GO" id="GO:0005524">
    <property type="term" value="F:ATP binding"/>
    <property type="evidence" value="ECO:0007669"/>
    <property type="project" value="UniProtKB-UniRule"/>
</dbReference>
<dbReference type="GO" id="GO:0006419">
    <property type="term" value="P:alanyl-tRNA aminoacylation"/>
    <property type="evidence" value="ECO:0007669"/>
    <property type="project" value="UniProtKB-UniRule"/>
</dbReference>
<evidence type="ECO:0000256" key="6">
    <source>
        <dbReference type="ARBA" id="ARBA00022741"/>
    </source>
</evidence>
<dbReference type="EMBL" id="RBXP01000019">
    <property type="protein sequence ID" value="RKT50015.1"/>
    <property type="molecule type" value="Genomic_DNA"/>
</dbReference>
<evidence type="ECO:0000256" key="11">
    <source>
        <dbReference type="ARBA" id="ARBA00023146"/>
    </source>
</evidence>
<dbReference type="SUPFAM" id="SSF55681">
    <property type="entry name" value="Class II aaRS and biotin synthetases"/>
    <property type="match status" value="1"/>
</dbReference>
<dbReference type="NCBIfam" id="TIGR00344">
    <property type="entry name" value="alaS"/>
    <property type="match status" value="1"/>
</dbReference>
<dbReference type="Gene3D" id="2.40.30.130">
    <property type="match status" value="1"/>
</dbReference>
<dbReference type="FunFam" id="3.30.930.10:FF:000004">
    <property type="entry name" value="Alanine--tRNA ligase"/>
    <property type="match status" value="1"/>
</dbReference>
<dbReference type="InterPro" id="IPR018164">
    <property type="entry name" value="Ala-tRNA-synth_IIc_N"/>
</dbReference>
<proteinExistence type="inferred from homology"/>
<evidence type="ECO:0000256" key="1">
    <source>
        <dbReference type="ARBA" id="ARBA00004496"/>
    </source>
</evidence>
<evidence type="ECO:0000256" key="4">
    <source>
        <dbReference type="ARBA" id="ARBA00022598"/>
    </source>
</evidence>
<accession>A0A495VNV5</accession>
<dbReference type="InterPro" id="IPR050058">
    <property type="entry name" value="Ala-tRNA_ligase"/>
</dbReference>
<dbReference type="GO" id="GO:0008270">
    <property type="term" value="F:zinc ion binding"/>
    <property type="evidence" value="ECO:0007669"/>
    <property type="project" value="UniProtKB-UniRule"/>
</dbReference>
<comment type="similarity">
    <text evidence="2 12">Belongs to the class-II aminoacyl-tRNA synthetase family.</text>
</comment>
<dbReference type="SMART" id="SM00863">
    <property type="entry name" value="tRNA_SAD"/>
    <property type="match status" value="1"/>
</dbReference>
<dbReference type="SUPFAM" id="SSF55186">
    <property type="entry name" value="ThrRS/AlaRS common domain"/>
    <property type="match status" value="1"/>
</dbReference>
<feature type="binding site" evidence="12">
    <location>
        <position position="563"/>
    </location>
    <ligand>
        <name>Zn(2+)</name>
        <dbReference type="ChEBI" id="CHEBI:29105"/>
    </ligand>
</feature>
<feature type="binding site" evidence="12">
    <location>
        <position position="668"/>
    </location>
    <ligand>
        <name>Zn(2+)</name>
        <dbReference type="ChEBI" id="CHEBI:29105"/>
    </ligand>
</feature>
<sequence length="873" mass="94069">MKSAEIRQKFLDFFAAKGHQIVSSSSLVPHEDPTLLFTNAGMNQFKDVFLGFDKRPYTRATTSQKCVRAGGKHNDLENVGYTARHHTFFEMLGNFSFGDYFKRDAIKYAWELLTEVYGLPKEKLMVTVYAEDDEAYDIWHKEVGVPAEKIVRIGDNKGARYASDNFWMMGDTGPCGPCTEIFYDHGEKHWGGPPGSPEEDGDRFIEIWNNVFMQFNRDEAGVMHPLPKPSVDTGMGLERISAVLQGVHANYEIDLFQALIAAAARETSDADMNSPSLKVLADHIRACSFLIADGVIPGNEGRGYVLRRIIRRAIRHGYKLGARAAFFHRIVPDLVGEMGEAYPELKENQAKIVATLKQEEDRFFATIENGMEILEGELAAMADKGVTVFNGETAFKLHDTYGFPLDLTADICRERNVTVDGAAFDAAMARQKEQARAAGKFKMAANLEYAGAETTFHGYESLEAKGKVLALYKDGAAVAELHEGDLGVVVLDHTPFYAESGGQCGDRGELKGVGGIFAVEDTLKIQAAVFGHHGILKTGKLAVGQEVGARVDAVARAATARNHSVTHLMHKALREVLGAHVQQKGSQVDPDKTRFDFAHNSPLTAEELREVEEIVNAEILANAATDSRVMGLDDAQKSGAMMLFGEKYGDEVRVVAIGSSKELCGGTHVTRSGDIGLFKIVSEAGVAAGVRRVEAVTGTNALAYVQEQATRVAGISALLKTQPDDIAERIAGMLDNVRSLEKELARLKSKLAASQGDDLAAGAVEVKGAKVLAATLEGADVATLRETMDKLKDKLKSAAILLASVADGKVTLIAGVTADLTAKVKAGELVNMVAQQVGGKGGGRPDMAQAGGTQPENLPAALASVAAWVAGKL</sequence>
<dbReference type="Gene3D" id="3.30.54.20">
    <property type="match status" value="1"/>
</dbReference>
<evidence type="ECO:0000259" key="14">
    <source>
        <dbReference type="PROSITE" id="PS50860"/>
    </source>
</evidence>
<keyword evidence="16" id="KW-1185">Reference proteome</keyword>
<dbReference type="InterPro" id="IPR012947">
    <property type="entry name" value="tRNA_SAD"/>
</dbReference>
<feature type="binding site" evidence="12">
    <location>
        <position position="567"/>
    </location>
    <ligand>
        <name>Zn(2+)</name>
        <dbReference type="ChEBI" id="CHEBI:29105"/>
    </ligand>
</feature>
<dbReference type="InterPro" id="IPR003156">
    <property type="entry name" value="DHHA1_dom"/>
</dbReference>
<dbReference type="InterPro" id="IPR009000">
    <property type="entry name" value="Transl_B-barrel_sf"/>
</dbReference>
<keyword evidence="12" id="KW-0963">Cytoplasm</keyword>
<comment type="cofactor">
    <cofactor evidence="12">
        <name>Zn(2+)</name>
        <dbReference type="ChEBI" id="CHEBI:29105"/>
    </cofactor>
    <text evidence="12">Binds 1 zinc ion per subunit.</text>
</comment>
<dbReference type="FunFam" id="3.30.980.10:FF:000004">
    <property type="entry name" value="Alanine--tRNA ligase, cytoplasmic"/>
    <property type="match status" value="1"/>
</dbReference>
<dbReference type="FunFam" id="3.30.54.20:FF:000001">
    <property type="entry name" value="Alanine--tRNA ligase"/>
    <property type="match status" value="1"/>
</dbReference>
<dbReference type="Proteomes" id="UP000270626">
    <property type="component" value="Unassembled WGS sequence"/>
</dbReference>
<comment type="subcellular location">
    <subcellularLocation>
        <location evidence="1 12">Cytoplasm</location>
    </subcellularLocation>
</comment>
<dbReference type="FunFam" id="2.40.30.130:FF:000001">
    <property type="entry name" value="Alanine--tRNA ligase"/>
    <property type="match status" value="1"/>
</dbReference>
<feature type="coiled-coil region" evidence="13">
    <location>
        <begin position="730"/>
        <end position="757"/>
    </location>
</feature>
<evidence type="ECO:0000256" key="5">
    <source>
        <dbReference type="ARBA" id="ARBA00022723"/>
    </source>
</evidence>
<dbReference type="InterPro" id="IPR023033">
    <property type="entry name" value="Ala_tRNA_ligase_euk/bac"/>
</dbReference>
<dbReference type="GO" id="GO:0002161">
    <property type="term" value="F:aminoacyl-tRNA deacylase activity"/>
    <property type="evidence" value="ECO:0007669"/>
    <property type="project" value="TreeGrafter"/>
</dbReference>
<dbReference type="HAMAP" id="MF_00036_B">
    <property type="entry name" value="Ala_tRNA_synth_B"/>
    <property type="match status" value="1"/>
</dbReference>
<keyword evidence="11 12" id="KW-0030">Aminoacyl-tRNA synthetase</keyword>
<keyword evidence="9 12" id="KW-0694">RNA-binding</keyword>
<keyword evidence="3 12" id="KW-0820">tRNA-binding</keyword>
<keyword evidence="7 12" id="KW-0862">Zinc</keyword>
<evidence type="ECO:0000256" key="7">
    <source>
        <dbReference type="ARBA" id="ARBA00022833"/>
    </source>
</evidence>
<dbReference type="PANTHER" id="PTHR11777">
    <property type="entry name" value="ALANYL-TRNA SYNTHETASE"/>
    <property type="match status" value="1"/>
</dbReference>
<dbReference type="InterPro" id="IPR045864">
    <property type="entry name" value="aa-tRNA-synth_II/BPL/LPL"/>
</dbReference>
<dbReference type="Gene3D" id="3.10.310.40">
    <property type="match status" value="1"/>
</dbReference>
<reference evidence="15 16" key="1">
    <citation type="submission" date="2018-10" db="EMBL/GenBank/DDBJ databases">
        <title>Genomic Encyclopedia of Type Strains, Phase IV (KMG-IV): sequencing the most valuable type-strain genomes for metagenomic binning, comparative biology and taxonomic classification.</title>
        <authorList>
            <person name="Goeker M."/>
        </authorList>
    </citation>
    <scope>NUCLEOTIDE SEQUENCE [LARGE SCALE GENOMIC DNA]</scope>
    <source>
        <strain evidence="15 16">DSM 23841</strain>
    </source>
</reference>
<evidence type="ECO:0000256" key="3">
    <source>
        <dbReference type="ARBA" id="ARBA00022555"/>
    </source>
</evidence>
<dbReference type="CDD" id="cd00673">
    <property type="entry name" value="AlaRS_core"/>
    <property type="match status" value="1"/>
</dbReference>
<feature type="domain" description="Alanyl-transfer RNA synthetases family profile" evidence="14">
    <location>
        <begin position="1"/>
        <end position="707"/>
    </location>
</feature>
<dbReference type="GO" id="GO:0045892">
    <property type="term" value="P:negative regulation of DNA-templated transcription"/>
    <property type="evidence" value="ECO:0007669"/>
    <property type="project" value="TreeGrafter"/>
</dbReference>
<dbReference type="OrthoDB" id="9803884at2"/>
<keyword evidence="4 12" id="KW-0436">Ligase</keyword>
<dbReference type="Gene3D" id="3.30.980.10">
    <property type="entry name" value="Threonyl-trna Synthetase, Chain A, domain 2"/>
    <property type="match status" value="1"/>
</dbReference>
<evidence type="ECO:0000256" key="10">
    <source>
        <dbReference type="ARBA" id="ARBA00022917"/>
    </source>
</evidence>
<dbReference type="PRINTS" id="PR00980">
    <property type="entry name" value="TRNASYNTHALA"/>
</dbReference>
<dbReference type="Pfam" id="PF07973">
    <property type="entry name" value="tRNA_SAD"/>
    <property type="match status" value="1"/>
</dbReference>
<dbReference type="Gene3D" id="3.30.930.10">
    <property type="entry name" value="Bira Bifunctional Protein, Domain 2"/>
    <property type="match status" value="1"/>
</dbReference>
<protein>
    <recommendedName>
        <fullName evidence="12">Alanine--tRNA ligase</fullName>
        <ecNumber evidence="12">6.1.1.7</ecNumber>
    </recommendedName>
    <alternativeName>
        <fullName evidence="12">Alanyl-tRNA synthetase</fullName>
        <shortName evidence="12">AlaRS</shortName>
    </alternativeName>
</protein>
<evidence type="ECO:0000256" key="9">
    <source>
        <dbReference type="ARBA" id="ARBA00022884"/>
    </source>
</evidence>
<dbReference type="InterPro" id="IPR018165">
    <property type="entry name" value="Ala-tRNA-synth_IIc_core"/>
</dbReference>
<keyword evidence="13" id="KW-0175">Coiled coil</keyword>
<name>A0A495VNV5_9RHOO</name>
<dbReference type="EC" id="6.1.1.7" evidence="12"/>
<dbReference type="InterPro" id="IPR018163">
    <property type="entry name" value="Thr/Ala-tRNA-synth_IIc_edit"/>
</dbReference>
<comment type="caution">
    <text evidence="15">The sequence shown here is derived from an EMBL/GenBank/DDBJ whole genome shotgun (WGS) entry which is preliminary data.</text>
</comment>
<dbReference type="SUPFAM" id="SSF101353">
    <property type="entry name" value="Putative anticodon-binding domain of alanyl-tRNA synthetase (AlaRS)"/>
    <property type="match status" value="1"/>
</dbReference>
<keyword evidence="8 12" id="KW-0067">ATP-binding</keyword>
<dbReference type="SUPFAM" id="SSF50447">
    <property type="entry name" value="Translation proteins"/>
    <property type="match status" value="1"/>
</dbReference>
<gene>
    <name evidence="12" type="primary">alaS</name>
    <name evidence="15" type="ORF">DFR40_3158</name>
</gene>
<dbReference type="AlphaFoldDB" id="A0A495VNV5"/>
<comment type="catalytic activity">
    <reaction evidence="12">
        <text>tRNA(Ala) + L-alanine + ATP = L-alanyl-tRNA(Ala) + AMP + diphosphate</text>
        <dbReference type="Rhea" id="RHEA:12540"/>
        <dbReference type="Rhea" id="RHEA-COMP:9657"/>
        <dbReference type="Rhea" id="RHEA-COMP:9923"/>
        <dbReference type="ChEBI" id="CHEBI:30616"/>
        <dbReference type="ChEBI" id="CHEBI:33019"/>
        <dbReference type="ChEBI" id="CHEBI:57972"/>
        <dbReference type="ChEBI" id="CHEBI:78442"/>
        <dbReference type="ChEBI" id="CHEBI:78497"/>
        <dbReference type="ChEBI" id="CHEBI:456215"/>
        <dbReference type="EC" id="6.1.1.7"/>
    </reaction>
</comment>
<dbReference type="GO" id="GO:0005829">
    <property type="term" value="C:cytosol"/>
    <property type="evidence" value="ECO:0007669"/>
    <property type="project" value="TreeGrafter"/>
</dbReference>
<organism evidence="15 16">
    <name type="scientific">Azonexus fungiphilus</name>
    <dbReference type="NCBI Taxonomy" id="146940"/>
    <lineage>
        <taxon>Bacteria</taxon>
        <taxon>Pseudomonadati</taxon>
        <taxon>Pseudomonadota</taxon>
        <taxon>Betaproteobacteria</taxon>
        <taxon>Rhodocyclales</taxon>
        <taxon>Azonexaceae</taxon>
        <taxon>Azonexus</taxon>
    </lineage>
</organism>
<dbReference type="GO" id="GO:0000049">
    <property type="term" value="F:tRNA binding"/>
    <property type="evidence" value="ECO:0007669"/>
    <property type="project" value="UniProtKB-KW"/>
</dbReference>
<dbReference type="Pfam" id="PF01411">
    <property type="entry name" value="tRNA-synt_2c"/>
    <property type="match status" value="1"/>
</dbReference>
<dbReference type="FunFam" id="3.10.310.40:FF:000001">
    <property type="entry name" value="Alanine--tRNA ligase"/>
    <property type="match status" value="1"/>
</dbReference>
<evidence type="ECO:0000313" key="15">
    <source>
        <dbReference type="EMBL" id="RKT50015.1"/>
    </source>
</evidence>
<evidence type="ECO:0000256" key="12">
    <source>
        <dbReference type="HAMAP-Rule" id="MF_00036"/>
    </source>
</evidence>
<dbReference type="PANTHER" id="PTHR11777:SF9">
    <property type="entry name" value="ALANINE--TRNA LIGASE, CYTOPLASMIC"/>
    <property type="match status" value="1"/>
</dbReference>
<comment type="domain">
    <text evidence="12">Consists of three domains; the N-terminal catalytic domain, the editing domain and the C-terminal C-Ala domain. The editing domain removes incorrectly charged amino acids, while the C-Ala domain, along with tRNA(Ala), serves as a bridge to cooperatively bring together the editing and aminoacylation centers thus stimulating deacylation of misacylated tRNAs.</text>
</comment>
<dbReference type="Gene3D" id="6.10.250.550">
    <property type="match status" value="1"/>
</dbReference>
<dbReference type="InterPro" id="IPR002318">
    <property type="entry name" value="Ala-tRNA-lgiase_IIc"/>
</dbReference>
<evidence type="ECO:0000256" key="8">
    <source>
        <dbReference type="ARBA" id="ARBA00022840"/>
    </source>
</evidence>
<comment type="function">
    <text evidence="12">Catalyzes the attachment of alanine to tRNA(Ala) in a two-step reaction: alanine is first activated by ATP to form Ala-AMP and then transferred to the acceptor end of tRNA(Ala). Also edits incorrectly charged Ser-tRNA(Ala) and Gly-tRNA(Ala) via its editing domain.</text>
</comment>
<dbReference type="PROSITE" id="PS50860">
    <property type="entry name" value="AA_TRNA_LIGASE_II_ALA"/>
    <property type="match status" value="1"/>
</dbReference>
<dbReference type="GO" id="GO:0004813">
    <property type="term" value="F:alanine-tRNA ligase activity"/>
    <property type="evidence" value="ECO:0007669"/>
    <property type="project" value="UniProtKB-UniRule"/>
</dbReference>